<evidence type="ECO:0000256" key="3">
    <source>
        <dbReference type="SAM" id="Phobius"/>
    </source>
</evidence>
<dbReference type="SMART" id="SM00184">
    <property type="entry name" value="RING"/>
    <property type="match status" value="1"/>
</dbReference>
<dbReference type="SUPFAM" id="SSF57850">
    <property type="entry name" value="RING/U-box"/>
    <property type="match status" value="1"/>
</dbReference>
<name>A0ABR1UXK0_9PEZI</name>
<sequence length="207" mass="23237">MSTAPTAVEHGSSTPDNQATRIAVALSIAFIVIAFIGICHFSHRKALLRPLRQRRTVQTRRLRAVRGMGQSAVDRIPMIKYEDHSSSPPPPPPPPPSPNQHHSSHNMWPGQTGPQQGPDTATEPRSLRSRLWRMIRRHRREGGQEEPPMAPSTCSICTEDFRQGDKLRNLACGHLFHPACIDPWLCDRSRTCPLWYVAHATQSPNNQ</sequence>
<dbReference type="Gene3D" id="3.30.40.10">
    <property type="entry name" value="Zinc/RING finger domain, C3HC4 (zinc finger)"/>
    <property type="match status" value="1"/>
</dbReference>
<dbReference type="InterPro" id="IPR001841">
    <property type="entry name" value="Znf_RING"/>
</dbReference>
<evidence type="ECO:0000313" key="5">
    <source>
        <dbReference type="EMBL" id="KAK8063662.1"/>
    </source>
</evidence>
<dbReference type="InterPro" id="IPR013083">
    <property type="entry name" value="Znf_RING/FYVE/PHD"/>
</dbReference>
<keyword evidence="3" id="KW-0812">Transmembrane</keyword>
<comment type="caution">
    <text evidence="5">The sequence shown here is derived from an EMBL/GenBank/DDBJ whole genome shotgun (WGS) entry which is preliminary data.</text>
</comment>
<evidence type="ECO:0000313" key="6">
    <source>
        <dbReference type="Proteomes" id="UP001446871"/>
    </source>
</evidence>
<evidence type="ECO:0000259" key="4">
    <source>
        <dbReference type="PROSITE" id="PS50089"/>
    </source>
</evidence>
<dbReference type="Proteomes" id="UP001446871">
    <property type="component" value="Unassembled WGS sequence"/>
</dbReference>
<keyword evidence="1" id="KW-0863">Zinc-finger</keyword>
<gene>
    <name evidence="5" type="ORF">PG996_008314</name>
</gene>
<keyword evidence="3" id="KW-0472">Membrane</keyword>
<feature type="domain" description="RING-type" evidence="4">
    <location>
        <begin position="154"/>
        <end position="194"/>
    </location>
</feature>
<keyword evidence="6" id="KW-1185">Reference proteome</keyword>
<proteinExistence type="predicted"/>
<accession>A0ABR1UXK0</accession>
<keyword evidence="3" id="KW-1133">Transmembrane helix</keyword>
<evidence type="ECO:0000256" key="1">
    <source>
        <dbReference type="PROSITE-ProRule" id="PRU00175"/>
    </source>
</evidence>
<feature type="region of interest" description="Disordered" evidence="2">
    <location>
        <begin position="81"/>
        <end position="127"/>
    </location>
</feature>
<organism evidence="5 6">
    <name type="scientific">Apiospora saccharicola</name>
    <dbReference type="NCBI Taxonomy" id="335842"/>
    <lineage>
        <taxon>Eukaryota</taxon>
        <taxon>Fungi</taxon>
        <taxon>Dikarya</taxon>
        <taxon>Ascomycota</taxon>
        <taxon>Pezizomycotina</taxon>
        <taxon>Sordariomycetes</taxon>
        <taxon>Xylariomycetidae</taxon>
        <taxon>Amphisphaeriales</taxon>
        <taxon>Apiosporaceae</taxon>
        <taxon>Apiospora</taxon>
    </lineage>
</organism>
<feature type="compositionally biased region" description="Pro residues" evidence="2">
    <location>
        <begin position="87"/>
        <end position="98"/>
    </location>
</feature>
<dbReference type="PANTHER" id="PTHR45676">
    <property type="entry name" value="RING-H2 FINGER PROTEIN ATL51-RELATED"/>
    <property type="match status" value="1"/>
</dbReference>
<reference evidence="5 6" key="1">
    <citation type="submission" date="2023-01" db="EMBL/GenBank/DDBJ databases">
        <title>Analysis of 21 Apiospora genomes using comparative genomics revels a genus with tremendous synthesis potential of carbohydrate active enzymes and secondary metabolites.</title>
        <authorList>
            <person name="Sorensen T."/>
        </authorList>
    </citation>
    <scope>NUCLEOTIDE SEQUENCE [LARGE SCALE GENOMIC DNA]</scope>
    <source>
        <strain evidence="5 6">CBS 83171</strain>
    </source>
</reference>
<dbReference type="EMBL" id="JAQQWM010000005">
    <property type="protein sequence ID" value="KAK8063662.1"/>
    <property type="molecule type" value="Genomic_DNA"/>
</dbReference>
<dbReference type="PROSITE" id="PS50089">
    <property type="entry name" value="ZF_RING_2"/>
    <property type="match status" value="1"/>
</dbReference>
<keyword evidence="1" id="KW-0479">Metal-binding</keyword>
<evidence type="ECO:0000256" key="2">
    <source>
        <dbReference type="SAM" id="MobiDB-lite"/>
    </source>
</evidence>
<feature type="transmembrane region" description="Helical" evidence="3">
    <location>
        <begin position="22"/>
        <end position="42"/>
    </location>
</feature>
<dbReference type="Pfam" id="PF13639">
    <property type="entry name" value="zf-RING_2"/>
    <property type="match status" value="1"/>
</dbReference>
<dbReference type="CDD" id="cd16454">
    <property type="entry name" value="RING-H2_PA-TM-RING"/>
    <property type="match status" value="1"/>
</dbReference>
<keyword evidence="1" id="KW-0862">Zinc</keyword>
<protein>
    <recommendedName>
        <fullName evidence="4">RING-type domain-containing protein</fullName>
    </recommendedName>
</protein>